<evidence type="ECO:0000259" key="1">
    <source>
        <dbReference type="Pfam" id="PF01048"/>
    </source>
</evidence>
<feature type="domain" description="Nucleoside phosphorylase" evidence="1">
    <location>
        <begin position="94"/>
        <end position="169"/>
    </location>
</feature>
<evidence type="ECO:0000313" key="2">
    <source>
        <dbReference type="EMBL" id="EDY21987.1"/>
    </source>
</evidence>
<dbReference type="InterPro" id="IPR035994">
    <property type="entry name" value="Nucleoside_phosphorylase_sf"/>
</dbReference>
<protein>
    <submittedName>
        <fullName evidence="2">Purine or other phosphorylase family 1</fullName>
    </submittedName>
</protein>
<dbReference type="Pfam" id="PF01048">
    <property type="entry name" value="PNP_UDP_1"/>
    <property type="match status" value="2"/>
</dbReference>
<keyword evidence="3" id="KW-1185">Reference proteome</keyword>
<dbReference type="GO" id="GO:0008930">
    <property type="term" value="F:methylthioadenosine nucleosidase activity"/>
    <property type="evidence" value="ECO:0007669"/>
    <property type="project" value="TreeGrafter"/>
</dbReference>
<gene>
    <name evidence="2" type="ORF">CfE428DRAFT_0112</name>
</gene>
<sequence length="236" mass="25326">MPTSSSILVTFALPEESQDFRRALRDGERKEEIGVEHFGVGPAMAASRIEGFLKEQKPRLLICAGFAGGLDPKLGIGDLVVAENLCSEEILARARQLGPGHSGVAFGSIVSRAMPVETVADKAALFRETGALAVDMESEAITAVCRAHGVPLLVVRTLSDPAGDDLPVPFADWFDIEDQRPRVLGLLKYLALHPGRIGPFARFVRGLTPARRALAKFLFGFLEGVVGSESDHANLL</sequence>
<dbReference type="GO" id="GO:0019284">
    <property type="term" value="P:L-methionine salvage from S-adenosylmethionine"/>
    <property type="evidence" value="ECO:0007669"/>
    <property type="project" value="TreeGrafter"/>
</dbReference>
<dbReference type="PANTHER" id="PTHR46832:SF1">
    <property type="entry name" value="5'-METHYLTHIOADENOSINE_S-ADENOSYLHOMOCYSTEINE NUCLEOSIDASE"/>
    <property type="match status" value="1"/>
</dbReference>
<dbReference type="InterPro" id="IPR000845">
    <property type="entry name" value="Nucleoside_phosphorylase_d"/>
</dbReference>
<feature type="domain" description="Nucleoside phosphorylase" evidence="1">
    <location>
        <begin position="34"/>
        <end position="93"/>
    </location>
</feature>
<dbReference type="InParanoid" id="B4CTU9"/>
<dbReference type="GO" id="GO:0008782">
    <property type="term" value="F:adenosylhomocysteine nucleosidase activity"/>
    <property type="evidence" value="ECO:0007669"/>
    <property type="project" value="TreeGrafter"/>
</dbReference>
<dbReference type="Gene3D" id="3.40.50.1580">
    <property type="entry name" value="Nucleoside phosphorylase domain"/>
    <property type="match status" value="1"/>
</dbReference>
<dbReference type="EMBL" id="ABVL01000001">
    <property type="protein sequence ID" value="EDY21987.1"/>
    <property type="molecule type" value="Genomic_DNA"/>
</dbReference>
<accession>B4CTU9</accession>
<dbReference type="eggNOG" id="COG0775">
    <property type="taxonomic scope" value="Bacteria"/>
</dbReference>
<evidence type="ECO:0000313" key="3">
    <source>
        <dbReference type="Proteomes" id="UP000005824"/>
    </source>
</evidence>
<dbReference type="GO" id="GO:0009116">
    <property type="term" value="P:nucleoside metabolic process"/>
    <property type="evidence" value="ECO:0007669"/>
    <property type="project" value="InterPro"/>
</dbReference>
<dbReference type="Proteomes" id="UP000005824">
    <property type="component" value="Unassembled WGS sequence"/>
</dbReference>
<dbReference type="PANTHER" id="PTHR46832">
    <property type="entry name" value="5'-METHYLTHIOADENOSINE/S-ADENOSYLHOMOCYSTEINE NUCLEOSIDASE"/>
    <property type="match status" value="1"/>
</dbReference>
<organism evidence="2 3">
    <name type="scientific">Chthoniobacter flavus Ellin428</name>
    <dbReference type="NCBI Taxonomy" id="497964"/>
    <lineage>
        <taxon>Bacteria</taxon>
        <taxon>Pseudomonadati</taxon>
        <taxon>Verrucomicrobiota</taxon>
        <taxon>Spartobacteria</taxon>
        <taxon>Chthoniobacterales</taxon>
        <taxon>Chthoniobacteraceae</taxon>
        <taxon>Chthoniobacter</taxon>
    </lineage>
</organism>
<proteinExistence type="predicted"/>
<dbReference type="AlphaFoldDB" id="B4CTU9"/>
<reference evidence="2 3" key="1">
    <citation type="journal article" date="2011" name="J. Bacteriol.">
        <title>Genome sequence of Chthoniobacter flavus Ellin428, an aerobic heterotrophic soil bacterium.</title>
        <authorList>
            <person name="Kant R."/>
            <person name="van Passel M.W."/>
            <person name="Palva A."/>
            <person name="Lucas S."/>
            <person name="Lapidus A."/>
            <person name="Glavina Del Rio T."/>
            <person name="Dalin E."/>
            <person name="Tice H."/>
            <person name="Bruce D."/>
            <person name="Goodwin L."/>
            <person name="Pitluck S."/>
            <person name="Larimer F.W."/>
            <person name="Land M.L."/>
            <person name="Hauser L."/>
            <person name="Sangwan P."/>
            <person name="de Vos W.M."/>
            <person name="Janssen P.H."/>
            <person name="Smidt H."/>
        </authorList>
    </citation>
    <scope>NUCLEOTIDE SEQUENCE [LARGE SCALE GENOMIC DNA]</scope>
    <source>
        <strain evidence="2 3">Ellin428</strain>
    </source>
</reference>
<dbReference type="FunCoup" id="B4CTU9">
    <property type="interactions" value="215"/>
</dbReference>
<dbReference type="RefSeq" id="WP_006977439.1">
    <property type="nucleotide sequence ID" value="NZ_ABVL01000001.1"/>
</dbReference>
<dbReference type="SUPFAM" id="SSF53167">
    <property type="entry name" value="Purine and uridine phosphorylases"/>
    <property type="match status" value="1"/>
</dbReference>
<comment type="caution">
    <text evidence="2">The sequence shown here is derived from an EMBL/GenBank/DDBJ whole genome shotgun (WGS) entry which is preliminary data.</text>
</comment>
<dbReference type="CDD" id="cd17877">
    <property type="entry name" value="NP_MTAN-like"/>
    <property type="match status" value="1"/>
</dbReference>
<dbReference type="STRING" id="497964.CfE428DRAFT_0112"/>
<dbReference type="GO" id="GO:0005829">
    <property type="term" value="C:cytosol"/>
    <property type="evidence" value="ECO:0007669"/>
    <property type="project" value="TreeGrafter"/>
</dbReference>
<name>B4CTU9_9BACT</name>